<gene>
    <name evidence="9" type="ORF">NSA47_13635</name>
</gene>
<evidence type="ECO:0000313" key="10">
    <source>
        <dbReference type="Proteomes" id="UP001205748"/>
    </source>
</evidence>
<dbReference type="Pfam" id="PF03610">
    <property type="entry name" value="EIIA-man"/>
    <property type="match status" value="1"/>
</dbReference>
<evidence type="ECO:0000256" key="6">
    <source>
        <dbReference type="ARBA" id="ARBA00022683"/>
    </source>
</evidence>
<evidence type="ECO:0000256" key="1">
    <source>
        <dbReference type="ARBA" id="ARBA00004496"/>
    </source>
</evidence>
<dbReference type="GO" id="GO:0009401">
    <property type="term" value="P:phosphoenolpyruvate-dependent sugar phosphotransferase system"/>
    <property type="evidence" value="ECO:0007669"/>
    <property type="project" value="UniProtKB-KW"/>
</dbReference>
<dbReference type="PANTHER" id="PTHR33799:SF1">
    <property type="entry name" value="PTS SYSTEM MANNOSE-SPECIFIC EIIAB COMPONENT-RELATED"/>
    <property type="match status" value="1"/>
</dbReference>
<protein>
    <submittedName>
        <fullName evidence="9">PTS fructose transporter subunit IIA</fullName>
    </submittedName>
</protein>
<evidence type="ECO:0000256" key="2">
    <source>
        <dbReference type="ARBA" id="ARBA00022448"/>
    </source>
</evidence>
<dbReference type="GO" id="GO:0005737">
    <property type="term" value="C:cytoplasm"/>
    <property type="evidence" value="ECO:0007669"/>
    <property type="project" value="UniProtKB-SubCell"/>
</dbReference>
<evidence type="ECO:0000256" key="5">
    <source>
        <dbReference type="ARBA" id="ARBA00022679"/>
    </source>
</evidence>
<dbReference type="CDD" id="cd00006">
    <property type="entry name" value="PTS_IIA_man"/>
    <property type="match status" value="1"/>
</dbReference>
<dbReference type="EMBL" id="JANKAS010000017">
    <property type="protein sequence ID" value="MCR1900006.1"/>
    <property type="molecule type" value="Genomic_DNA"/>
</dbReference>
<proteinExistence type="predicted"/>
<name>A0AAE3HG52_9FIRM</name>
<organism evidence="9 10">
    <name type="scientific">Irregularibacter muris</name>
    <dbReference type="NCBI Taxonomy" id="1796619"/>
    <lineage>
        <taxon>Bacteria</taxon>
        <taxon>Bacillati</taxon>
        <taxon>Bacillota</taxon>
        <taxon>Clostridia</taxon>
        <taxon>Eubacteriales</taxon>
        <taxon>Eubacteriaceae</taxon>
        <taxon>Irregularibacter</taxon>
    </lineage>
</organism>
<keyword evidence="6" id="KW-0598">Phosphotransferase system</keyword>
<evidence type="ECO:0000259" key="8">
    <source>
        <dbReference type="PROSITE" id="PS51096"/>
    </source>
</evidence>
<dbReference type="InterPro" id="IPR051471">
    <property type="entry name" value="Bacterial_PTS_sugar_comp"/>
</dbReference>
<reference evidence="9" key="1">
    <citation type="submission" date="2022-07" db="EMBL/GenBank/DDBJ databases">
        <title>Enhanced cultured diversity of the mouse gut microbiota enables custom-made synthetic communities.</title>
        <authorList>
            <person name="Afrizal A."/>
        </authorList>
    </citation>
    <scope>NUCLEOTIDE SEQUENCE</scope>
    <source>
        <strain evidence="9">DSM 28593</strain>
    </source>
</reference>
<keyword evidence="5" id="KW-0808">Transferase</keyword>
<comment type="subcellular location">
    <subcellularLocation>
        <location evidence="1">Cytoplasm</location>
    </subcellularLocation>
</comment>
<feature type="domain" description="PTS EIIA type-4" evidence="8">
    <location>
        <begin position="7"/>
        <end position="130"/>
    </location>
</feature>
<evidence type="ECO:0000313" key="9">
    <source>
        <dbReference type="EMBL" id="MCR1900006.1"/>
    </source>
</evidence>
<dbReference type="AlphaFoldDB" id="A0AAE3HG52"/>
<dbReference type="Gene3D" id="3.40.50.510">
    <property type="entry name" value="Phosphotransferase system, mannose-type IIA component"/>
    <property type="match status" value="1"/>
</dbReference>
<dbReference type="SUPFAM" id="SSF53062">
    <property type="entry name" value="PTS system fructose IIA component-like"/>
    <property type="match status" value="1"/>
</dbReference>
<evidence type="ECO:0000256" key="3">
    <source>
        <dbReference type="ARBA" id="ARBA00022490"/>
    </source>
</evidence>
<keyword evidence="7" id="KW-0418">Kinase</keyword>
<evidence type="ECO:0000256" key="7">
    <source>
        <dbReference type="ARBA" id="ARBA00022777"/>
    </source>
</evidence>
<keyword evidence="4" id="KW-0762">Sugar transport</keyword>
<sequence>MSWESNIPWIFILTHGKAGEELKNSAEMILGPLEKVFVYSLLPGMSPENYISKVKESLNGSPDGSIIMTDLFGGTPSNIAAMLSKDYNISAVAGLNMAMLIGADELRKELRGEELAEAIISISKQACRNIVKVLN</sequence>
<dbReference type="InterPro" id="IPR033887">
    <property type="entry name" value="PTS_IIA_man"/>
</dbReference>
<dbReference type="PANTHER" id="PTHR33799">
    <property type="entry name" value="PTS PERMEASE-RELATED-RELATED"/>
    <property type="match status" value="1"/>
</dbReference>
<dbReference type="PROSITE" id="PS51096">
    <property type="entry name" value="PTS_EIIA_TYPE_4"/>
    <property type="match status" value="1"/>
</dbReference>
<keyword evidence="2" id="KW-0813">Transport</keyword>
<dbReference type="GO" id="GO:0016301">
    <property type="term" value="F:kinase activity"/>
    <property type="evidence" value="ECO:0007669"/>
    <property type="project" value="UniProtKB-KW"/>
</dbReference>
<accession>A0AAE3HG52</accession>
<dbReference type="GO" id="GO:0016020">
    <property type="term" value="C:membrane"/>
    <property type="evidence" value="ECO:0007669"/>
    <property type="project" value="InterPro"/>
</dbReference>
<dbReference type="RefSeq" id="WP_257532897.1">
    <property type="nucleotide sequence ID" value="NZ_JANKAS010000017.1"/>
</dbReference>
<dbReference type="Proteomes" id="UP001205748">
    <property type="component" value="Unassembled WGS sequence"/>
</dbReference>
<keyword evidence="10" id="KW-1185">Reference proteome</keyword>
<comment type="caution">
    <text evidence="9">The sequence shown here is derived from an EMBL/GenBank/DDBJ whole genome shotgun (WGS) entry which is preliminary data.</text>
</comment>
<keyword evidence="3" id="KW-0963">Cytoplasm</keyword>
<evidence type="ECO:0000256" key="4">
    <source>
        <dbReference type="ARBA" id="ARBA00022597"/>
    </source>
</evidence>
<dbReference type="InterPro" id="IPR036662">
    <property type="entry name" value="PTS_EIIA_man-typ_sf"/>
</dbReference>
<dbReference type="InterPro" id="IPR004701">
    <property type="entry name" value="PTS_EIIA_man-typ"/>
</dbReference>